<feature type="domain" description="PABS" evidence="6">
    <location>
        <begin position="139"/>
        <end position="311"/>
    </location>
</feature>
<dbReference type="Gene3D" id="3.40.50.150">
    <property type="entry name" value="Vaccinia Virus protein VP39"/>
    <property type="match status" value="1"/>
</dbReference>
<evidence type="ECO:0000256" key="3">
    <source>
        <dbReference type="ARBA" id="ARBA00023115"/>
    </source>
</evidence>
<evidence type="ECO:0000256" key="2">
    <source>
        <dbReference type="ARBA" id="ARBA00022679"/>
    </source>
</evidence>
<keyword evidence="8" id="KW-1185">Reference proteome</keyword>
<dbReference type="InterPro" id="IPR029063">
    <property type="entry name" value="SAM-dependent_MTases_sf"/>
</dbReference>
<dbReference type="Proteomes" id="UP001194273">
    <property type="component" value="Unassembled WGS sequence"/>
</dbReference>
<comment type="caution">
    <text evidence="7">The sequence shown here is derived from an EMBL/GenBank/DDBJ whole genome shotgun (WGS) entry which is preliminary data.</text>
</comment>
<evidence type="ECO:0000313" key="8">
    <source>
        <dbReference type="Proteomes" id="UP001194273"/>
    </source>
</evidence>
<evidence type="ECO:0000259" key="6">
    <source>
        <dbReference type="PROSITE" id="PS51006"/>
    </source>
</evidence>
<dbReference type="PANTHER" id="PTHR43317:SF1">
    <property type="entry name" value="THERMOSPERMINE SYNTHASE ACAULIS5"/>
    <property type="match status" value="1"/>
</dbReference>
<reference evidence="7 8" key="1">
    <citation type="submission" date="2020-10" db="EMBL/GenBank/DDBJ databases">
        <title>ChiBAC.</title>
        <authorList>
            <person name="Zenner C."/>
            <person name="Hitch T.C.A."/>
            <person name="Clavel T."/>
        </authorList>
    </citation>
    <scope>NUCLEOTIDE SEQUENCE [LARGE SCALE GENOMIC DNA]</scope>
    <source>
        <strain evidence="7 8">DSM 107455</strain>
    </source>
</reference>
<sequence>MSQAGARPNTASASIAEVTCYSQSLKREKPGFLARHLGGPLREILIALAVLTVVCTVFLAAMPWLLRKRNVEMRRTKFGVTLVFDAENADGTPVRLINVNGTFQSGCYVPEDLRFQLACEYHREMARVIEDLVAERGRTAESPLRVLVMGGGGYSLPKYLAAYVPEARVDVVEIDPAMTELAREFFFLDECLKKTGAEKDGRLRLVNDDAWAFVRAAAEPYDVIVNDAFSGNRPLGPLTGAEGARVVREHLAADGVYLANVRCACEGRRARALDEVVDAFGHEFAHVGYVAEWPDEPHKPGNNVLLATSARGVMPRAARVVR</sequence>
<name>A0ABR9QQS2_9ACTN</name>
<keyword evidence="5" id="KW-0812">Transmembrane</keyword>
<dbReference type="InterPro" id="IPR030374">
    <property type="entry name" value="PABS"/>
</dbReference>
<gene>
    <name evidence="7" type="ORF">INF26_00865</name>
</gene>
<dbReference type="PANTHER" id="PTHR43317">
    <property type="entry name" value="THERMOSPERMINE SYNTHASE ACAULIS5"/>
    <property type="match status" value="1"/>
</dbReference>
<accession>A0ABR9QQS2</accession>
<dbReference type="EMBL" id="JADCJZ010000001">
    <property type="protein sequence ID" value="MBE5023407.1"/>
    <property type="molecule type" value="Genomic_DNA"/>
</dbReference>
<evidence type="ECO:0000313" key="7">
    <source>
        <dbReference type="EMBL" id="MBE5023407.1"/>
    </source>
</evidence>
<evidence type="ECO:0000256" key="5">
    <source>
        <dbReference type="SAM" id="Phobius"/>
    </source>
</evidence>
<organism evidence="7 8">
    <name type="scientific">Thermophilibacter gallinarum</name>
    <dbReference type="NCBI Taxonomy" id="2779357"/>
    <lineage>
        <taxon>Bacteria</taxon>
        <taxon>Bacillati</taxon>
        <taxon>Actinomycetota</taxon>
        <taxon>Coriobacteriia</taxon>
        <taxon>Coriobacteriales</taxon>
        <taxon>Atopobiaceae</taxon>
        <taxon>Thermophilibacter</taxon>
    </lineage>
</organism>
<comment type="similarity">
    <text evidence="1">Belongs to the spermidine/spermine synthase family.</text>
</comment>
<keyword evidence="5" id="KW-0472">Membrane</keyword>
<proteinExistence type="inferred from homology"/>
<keyword evidence="2 4" id="KW-0808">Transferase</keyword>
<dbReference type="CDD" id="cd02440">
    <property type="entry name" value="AdoMet_MTases"/>
    <property type="match status" value="1"/>
</dbReference>
<protein>
    <submittedName>
        <fullName evidence="7">Fused MFS/spermidine synthase</fullName>
    </submittedName>
</protein>
<dbReference type="SUPFAM" id="SSF53335">
    <property type="entry name" value="S-adenosyl-L-methionine-dependent methyltransferases"/>
    <property type="match status" value="1"/>
</dbReference>
<keyword evidence="3 4" id="KW-0620">Polyamine biosynthesis</keyword>
<dbReference type="NCBIfam" id="NF037959">
    <property type="entry name" value="MFS_SpdSyn"/>
    <property type="match status" value="1"/>
</dbReference>
<dbReference type="PROSITE" id="PS51006">
    <property type="entry name" value="PABS_2"/>
    <property type="match status" value="1"/>
</dbReference>
<feature type="active site" description="Proton acceptor" evidence="4">
    <location>
        <position position="227"/>
    </location>
</feature>
<dbReference type="Pfam" id="PF01564">
    <property type="entry name" value="Spermine_synth"/>
    <property type="match status" value="1"/>
</dbReference>
<feature type="transmembrane region" description="Helical" evidence="5">
    <location>
        <begin position="44"/>
        <end position="66"/>
    </location>
</feature>
<keyword evidence="5" id="KW-1133">Transmembrane helix</keyword>
<evidence type="ECO:0000256" key="1">
    <source>
        <dbReference type="ARBA" id="ARBA00007867"/>
    </source>
</evidence>
<evidence type="ECO:0000256" key="4">
    <source>
        <dbReference type="PROSITE-ProRule" id="PRU00354"/>
    </source>
</evidence>